<evidence type="ECO:0000256" key="5">
    <source>
        <dbReference type="SAM" id="Phobius"/>
    </source>
</evidence>
<evidence type="ECO:0000256" key="3">
    <source>
        <dbReference type="ARBA" id="ARBA00022989"/>
    </source>
</evidence>
<dbReference type="CDD" id="cd17319">
    <property type="entry name" value="MFS_ExuT_GudP_like"/>
    <property type="match status" value="1"/>
</dbReference>
<accession>A0ABP3MG24</accession>
<dbReference type="NCBIfam" id="TIGR00893">
    <property type="entry name" value="2A0114"/>
    <property type="match status" value="1"/>
</dbReference>
<feature type="transmembrane region" description="Helical" evidence="5">
    <location>
        <begin position="91"/>
        <end position="110"/>
    </location>
</feature>
<evidence type="ECO:0000256" key="4">
    <source>
        <dbReference type="ARBA" id="ARBA00023136"/>
    </source>
</evidence>
<dbReference type="PANTHER" id="PTHR11662">
    <property type="entry name" value="SOLUTE CARRIER FAMILY 17"/>
    <property type="match status" value="1"/>
</dbReference>
<dbReference type="InterPro" id="IPR011701">
    <property type="entry name" value="MFS"/>
</dbReference>
<dbReference type="RefSeq" id="WP_009942331.1">
    <property type="nucleotide sequence ID" value="NZ_BAAAGS010000007.1"/>
</dbReference>
<comment type="subcellular location">
    <subcellularLocation>
        <location evidence="1">Cell membrane</location>
        <topology evidence="1">Multi-pass membrane protein</topology>
    </subcellularLocation>
</comment>
<feature type="transmembrane region" description="Helical" evidence="5">
    <location>
        <begin position="379"/>
        <end position="403"/>
    </location>
</feature>
<evidence type="ECO:0000313" key="7">
    <source>
        <dbReference type="EMBL" id="GAA0517964.1"/>
    </source>
</evidence>
<dbReference type="Proteomes" id="UP001500729">
    <property type="component" value="Unassembled WGS sequence"/>
</dbReference>
<evidence type="ECO:0000256" key="1">
    <source>
        <dbReference type="ARBA" id="ARBA00004651"/>
    </source>
</evidence>
<dbReference type="SUPFAM" id="SSF103473">
    <property type="entry name" value="MFS general substrate transporter"/>
    <property type="match status" value="1"/>
</dbReference>
<evidence type="ECO:0000259" key="6">
    <source>
        <dbReference type="PROSITE" id="PS50850"/>
    </source>
</evidence>
<dbReference type="InterPro" id="IPR036259">
    <property type="entry name" value="MFS_trans_sf"/>
</dbReference>
<dbReference type="InterPro" id="IPR050382">
    <property type="entry name" value="MFS_Na/Anion_cotransporter"/>
</dbReference>
<organism evidence="7 8">
    <name type="scientific">Saccharopolyspora erythraea</name>
    <name type="common">Streptomyces erythraeus</name>
    <dbReference type="NCBI Taxonomy" id="1836"/>
    <lineage>
        <taxon>Bacteria</taxon>
        <taxon>Bacillati</taxon>
        <taxon>Actinomycetota</taxon>
        <taxon>Actinomycetes</taxon>
        <taxon>Pseudonocardiales</taxon>
        <taxon>Pseudonocardiaceae</taxon>
        <taxon>Saccharopolyspora</taxon>
    </lineage>
</organism>
<dbReference type="PANTHER" id="PTHR11662:SF333">
    <property type="entry name" value="D-GALACTONATE TRANSPORTER"/>
    <property type="match status" value="1"/>
</dbReference>
<keyword evidence="4 5" id="KW-0472">Membrane</keyword>
<feature type="transmembrane region" description="Helical" evidence="5">
    <location>
        <begin position="344"/>
        <end position="367"/>
    </location>
</feature>
<evidence type="ECO:0000313" key="8">
    <source>
        <dbReference type="Proteomes" id="UP001500729"/>
    </source>
</evidence>
<keyword evidence="3 5" id="KW-1133">Transmembrane helix</keyword>
<feature type="transmembrane region" description="Helical" evidence="5">
    <location>
        <begin position="21"/>
        <end position="39"/>
    </location>
</feature>
<keyword evidence="8" id="KW-1185">Reference proteome</keyword>
<dbReference type="PROSITE" id="PS50850">
    <property type="entry name" value="MFS"/>
    <property type="match status" value="1"/>
</dbReference>
<dbReference type="Pfam" id="PF07690">
    <property type="entry name" value="MFS_1"/>
    <property type="match status" value="1"/>
</dbReference>
<feature type="transmembrane region" description="Helical" evidence="5">
    <location>
        <begin position="176"/>
        <end position="197"/>
    </location>
</feature>
<comment type="caution">
    <text evidence="7">The sequence shown here is derived from an EMBL/GenBank/DDBJ whole genome shotgun (WGS) entry which is preliminary data.</text>
</comment>
<protein>
    <submittedName>
        <fullName evidence="7">MFS transporter</fullName>
    </submittedName>
</protein>
<gene>
    <name evidence="7" type="ORF">GCM10009533_16390</name>
</gene>
<feature type="transmembrane region" description="Helical" evidence="5">
    <location>
        <begin position="319"/>
        <end position="338"/>
    </location>
</feature>
<dbReference type="InterPro" id="IPR020846">
    <property type="entry name" value="MFS_dom"/>
</dbReference>
<feature type="transmembrane region" description="Helical" evidence="5">
    <location>
        <begin position="290"/>
        <end position="307"/>
    </location>
</feature>
<proteinExistence type="predicted"/>
<sequence>MAVQAQNGSTNHPAVRKRRVRIRYVVLAVLFVSTAINYLDRTNLSVAAPHIQHDLGLSATELGVILSAFSWGYAFLQIPGGWLLDRIGPRLAFGWALVLWSLATVATALARGFGSLFAVRASLGVLEAPAFPANGRLAASWFPSSERGRATAIYTAGEYVGLALAVPVLSMLVVAFGWQSVFVVTGVAGLVWAVVWFRQIRNTPQEDPRVDDDELAHIEERHLGRANVVPSSAKLNWADLRYLLTRKRLWGIYLGQFAINSAMFFFLTWFPSYLTQSRGLELMEAGFYASIPYLAALAGVLLGGWWSDSMLRRGVSVNVARKTPIITGLFLATVIVAANYVDDVGLIVAIMSVAFFAQGMAAISWLLPPEIAPSRMVGLTGGVFNFVGNLGGASTPIVIGMIVDATGSFAGGLVFMSCVALMGALSYVFLVDKVERLEG</sequence>
<feature type="transmembrane region" description="Helical" evidence="5">
    <location>
        <begin position="250"/>
        <end position="270"/>
    </location>
</feature>
<dbReference type="InterPro" id="IPR000849">
    <property type="entry name" value="Sugar_P_transporter"/>
</dbReference>
<dbReference type="PIRSF" id="PIRSF002808">
    <property type="entry name" value="Hexose_phosphate_transp"/>
    <property type="match status" value="1"/>
</dbReference>
<feature type="transmembrane region" description="Helical" evidence="5">
    <location>
        <begin position="409"/>
        <end position="430"/>
    </location>
</feature>
<feature type="transmembrane region" description="Helical" evidence="5">
    <location>
        <begin position="62"/>
        <end position="84"/>
    </location>
</feature>
<reference evidence="8" key="1">
    <citation type="journal article" date="2019" name="Int. J. Syst. Evol. Microbiol.">
        <title>The Global Catalogue of Microorganisms (GCM) 10K type strain sequencing project: providing services to taxonomists for standard genome sequencing and annotation.</title>
        <authorList>
            <consortium name="The Broad Institute Genomics Platform"/>
            <consortium name="The Broad Institute Genome Sequencing Center for Infectious Disease"/>
            <person name="Wu L."/>
            <person name="Ma J."/>
        </authorList>
    </citation>
    <scope>NUCLEOTIDE SEQUENCE [LARGE SCALE GENOMIC DNA]</scope>
    <source>
        <strain evidence="8">JCM 10303</strain>
    </source>
</reference>
<evidence type="ECO:0000256" key="2">
    <source>
        <dbReference type="ARBA" id="ARBA00022692"/>
    </source>
</evidence>
<dbReference type="EMBL" id="BAAAGS010000007">
    <property type="protein sequence ID" value="GAA0517964.1"/>
    <property type="molecule type" value="Genomic_DNA"/>
</dbReference>
<name>A0ABP3MG24_SACER</name>
<feature type="domain" description="Major facilitator superfamily (MFS) profile" evidence="6">
    <location>
        <begin position="26"/>
        <end position="435"/>
    </location>
</feature>
<dbReference type="Gene3D" id="1.20.1250.20">
    <property type="entry name" value="MFS general substrate transporter like domains"/>
    <property type="match status" value="2"/>
</dbReference>
<keyword evidence="2 5" id="KW-0812">Transmembrane</keyword>